<gene>
    <name evidence="2" type="ORF">QR680_001013</name>
</gene>
<keyword evidence="3" id="KW-1185">Reference proteome</keyword>
<dbReference type="Gene3D" id="3.30.760.10">
    <property type="entry name" value="RNA Cap, Translation Initiation Factor Eif4e"/>
    <property type="match status" value="1"/>
</dbReference>
<dbReference type="InterPro" id="IPR023398">
    <property type="entry name" value="TIF_eIF4e-like"/>
</dbReference>
<protein>
    <recommendedName>
        <fullName evidence="4">EIF-4F 25 kDa subunit</fullName>
    </recommendedName>
</protein>
<dbReference type="PANTHER" id="PTHR11960">
    <property type="entry name" value="EUKARYOTIC TRANSLATION INITIATION FACTOR 4E RELATED"/>
    <property type="match status" value="1"/>
</dbReference>
<evidence type="ECO:0000313" key="2">
    <source>
        <dbReference type="EMBL" id="KAK0394926.1"/>
    </source>
</evidence>
<evidence type="ECO:0008006" key="4">
    <source>
        <dbReference type="Google" id="ProtNLM"/>
    </source>
</evidence>
<reference evidence="2" key="1">
    <citation type="submission" date="2023-06" db="EMBL/GenBank/DDBJ databases">
        <title>Genomic analysis of the entomopathogenic nematode Steinernema hermaphroditum.</title>
        <authorList>
            <person name="Schwarz E.M."/>
            <person name="Heppert J.K."/>
            <person name="Baniya A."/>
            <person name="Schwartz H.T."/>
            <person name="Tan C.-H."/>
            <person name="Antoshechkin I."/>
            <person name="Sternberg P.W."/>
            <person name="Goodrich-Blair H."/>
            <person name="Dillman A.R."/>
        </authorList>
    </citation>
    <scope>NUCLEOTIDE SEQUENCE</scope>
    <source>
        <strain evidence="2">PS9179</strain>
        <tissue evidence="2">Whole animal</tissue>
    </source>
</reference>
<accession>A0AA39GWU0</accession>
<dbReference type="Proteomes" id="UP001175271">
    <property type="component" value="Unassembled WGS sequence"/>
</dbReference>
<keyword evidence="1" id="KW-0694">RNA-binding</keyword>
<dbReference type="EMBL" id="JAUCMV010000005">
    <property type="protein sequence ID" value="KAK0394926.1"/>
    <property type="molecule type" value="Genomic_DNA"/>
</dbReference>
<keyword evidence="1" id="KW-0396">Initiation factor</keyword>
<dbReference type="InterPro" id="IPR001040">
    <property type="entry name" value="TIF_eIF_4E"/>
</dbReference>
<dbReference type="GO" id="GO:0016281">
    <property type="term" value="C:eukaryotic translation initiation factor 4F complex"/>
    <property type="evidence" value="ECO:0007669"/>
    <property type="project" value="TreeGrafter"/>
</dbReference>
<comment type="caution">
    <text evidence="2">The sequence shown here is derived from an EMBL/GenBank/DDBJ whole genome shotgun (WGS) entry which is preliminary data.</text>
</comment>
<organism evidence="2 3">
    <name type="scientific">Steinernema hermaphroditum</name>
    <dbReference type="NCBI Taxonomy" id="289476"/>
    <lineage>
        <taxon>Eukaryota</taxon>
        <taxon>Metazoa</taxon>
        <taxon>Ecdysozoa</taxon>
        <taxon>Nematoda</taxon>
        <taxon>Chromadorea</taxon>
        <taxon>Rhabditida</taxon>
        <taxon>Tylenchina</taxon>
        <taxon>Panagrolaimomorpha</taxon>
        <taxon>Strongyloidoidea</taxon>
        <taxon>Steinernematidae</taxon>
        <taxon>Steinernema</taxon>
    </lineage>
</organism>
<name>A0AA39GWU0_9BILA</name>
<dbReference type="GO" id="GO:0000340">
    <property type="term" value="F:RNA 7-methylguanosine cap binding"/>
    <property type="evidence" value="ECO:0007669"/>
    <property type="project" value="TreeGrafter"/>
</dbReference>
<proteinExistence type="inferred from homology"/>
<dbReference type="AlphaFoldDB" id="A0AA39GWU0"/>
<sequence>MMSAEIHPLNGNWAYFYTQYREGQTWQSSLNTLAENIASVEDFWRAVRAVHFPAALKRNEGYFLFKTGIKPMWEDPINQGGGRILLEFPNRRLSEDDARVNKRLDDAWKNLMMALVGEQFSDMVSKYICGAAVGRKKKSDKISLWLTAEADEQVRNKLKSELARKLNIRKRIAMPYESHASAQKRITQGF</sequence>
<evidence type="ECO:0000313" key="3">
    <source>
        <dbReference type="Proteomes" id="UP001175271"/>
    </source>
</evidence>
<evidence type="ECO:0000256" key="1">
    <source>
        <dbReference type="RuleBase" id="RU004374"/>
    </source>
</evidence>
<dbReference type="Pfam" id="PF01652">
    <property type="entry name" value="IF4E"/>
    <property type="match status" value="1"/>
</dbReference>
<keyword evidence="1" id="KW-0648">Protein biosynthesis</keyword>
<comment type="similarity">
    <text evidence="1">Belongs to the eukaryotic initiation factor 4E family.</text>
</comment>
<dbReference type="SUPFAM" id="SSF55418">
    <property type="entry name" value="eIF4e-like"/>
    <property type="match status" value="1"/>
</dbReference>
<dbReference type="GO" id="GO:0003743">
    <property type="term" value="F:translation initiation factor activity"/>
    <property type="evidence" value="ECO:0007669"/>
    <property type="project" value="UniProtKB-KW"/>
</dbReference>